<evidence type="ECO:0000259" key="10">
    <source>
        <dbReference type="SMART" id="SM00642"/>
    </source>
</evidence>
<keyword evidence="8" id="KW-0812">Transmembrane</keyword>
<dbReference type="InterPro" id="IPR058657">
    <property type="entry name" value="Mok11-13/Ags1-like_Ig"/>
</dbReference>
<feature type="transmembrane region" description="Helical" evidence="8">
    <location>
        <begin position="2296"/>
        <end position="2314"/>
    </location>
</feature>
<dbReference type="GO" id="GO:0070600">
    <property type="term" value="P:fungal-type cell wall (1-&gt;3)-alpha-glucan biosynthetic process"/>
    <property type="evidence" value="ECO:0007669"/>
    <property type="project" value="TreeGrafter"/>
</dbReference>
<comment type="caution">
    <text evidence="11">The sequence shown here is derived from an EMBL/GenBank/DDBJ whole genome shotgun (WGS) entry which is preliminary data.</text>
</comment>
<feature type="signal peptide" evidence="9">
    <location>
        <begin position="1"/>
        <end position="23"/>
    </location>
</feature>
<evidence type="ECO:0000256" key="2">
    <source>
        <dbReference type="ARBA" id="ARBA00012688"/>
    </source>
</evidence>
<dbReference type="GO" id="GO:0009277">
    <property type="term" value="C:fungal-type cell wall"/>
    <property type="evidence" value="ECO:0007669"/>
    <property type="project" value="TreeGrafter"/>
</dbReference>
<dbReference type="InterPro" id="IPR058655">
    <property type="entry name" value="Mok11-14/Ags1-like"/>
</dbReference>
<evidence type="ECO:0000256" key="9">
    <source>
        <dbReference type="SAM" id="SignalP"/>
    </source>
</evidence>
<keyword evidence="9" id="KW-0732">Signal</keyword>
<evidence type="ECO:0000256" key="1">
    <source>
        <dbReference type="ARBA" id="ARBA00006122"/>
    </source>
</evidence>
<dbReference type="Pfam" id="PF26108">
    <property type="entry name" value="GH_Mok13"/>
    <property type="match status" value="1"/>
</dbReference>
<dbReference type="InterPro" id="IPR058658">
    <property type="entry name" value="Mok11-13/Ags1-like_Ig_2"/>
</dbReference>
<dbReference type="CDD" id="cd11323">
    <property type="entry name" value="AmyAc_AGS"/>
    <property type="match status" value="1"/>
</dbReference>
<accession>A0AAJ0BLM5</accession>
<comment type="catalytic activity">
    <reaction evidence="6">
        <text>[(1-&gt;3)-alpha-D-glucosyl](n) + UDP-alpha-D-glucose = [(1-&gt;3)-alpha-D-glucosyl](n+1) + UDP + H(+)</text>
        <dbReference type="Rhea" id="RHEA:19749"/>
        <dbReference type="Rhea" id="RHEA-COMP:11150"/>
        <dbReference type="Rhea" id="RHEA-COMP:11151"/>
        <dbReference type="ChEBI" id="CHEBI:15378"/>
        <dbReference type="ChEBI" id="CHEBI:28100"/>
        <dbReference type="ChEBI" id="CHEBI:58223"/>
        <dbReference type="ChEBI" id="CHEBI:58885"/>
        <dbReference type="EC" id="2.4.1.183"/>
    </reaction>
</comment>
<feature type="compositionally biased region" description="Polar residues" evidence="7">
    <location>
        <begin position="1658"/>
        <end position="1673"/>
    </location>
</feature>
<dbReference type="FunFam" id="3.40.50.2000:FF:000058">
    <property type="entry name" value="Alpha-1,3-glucan synthase Ags1"/>
    <property type="match status" value="1"/>
</dbReference>
<feature type="chain" id="PRO_5042487460" description="alpha-1,3-glucan synthase" evidence="9">
    <location>
        <begin position="24"/>
        <end position="2370"/>
    </location>
</feature>
<dbReference type="SMART" id="SM00642">
    <property type="entry name" value="Aamy"/>
    <property type="match status" value="1"/>
</dbReference>
<feature type="transmembrane region" description="Helical" evidence="8">
    <location>
        <begin position="2070"/>
        <end position="2091"/>
    </location>
</feature>
<feature type="compositionally biased region" description="Low complexity" evidence="7">
    <location>
        <begin position="1697"/>
        <end position="1706"/>
    </location>
</feature>
<dbReference type="Gene3D" id="3.20.20.80">
    <property type="entry name" value="Glycosidases"/>
    <property type="match status" value="1"/>
</dbReference>
<feature type="transmembrane region" description="Helical" evidence="8">
    <location>
        <begin position="1980"/>
        <end position="1997"/>
    </location>
</feature>
<evidence type="ECO:0000313" key="12">
    <source>
        <dbReference type="Proteomes" id="UP001239445"/>
    </source>
</evidence>
<feature type="transmembrane region" description="Helical" evidence="8">
    <location>
        <begin position="2251"/>
        <end position="2275"/>
    </location>
</feature>
<feature type="domain" description="Glycosyl hydrolase family 13 catalytic" evidence="10">
    <location>
        <begin position="70"/>
        <end position="550"/>
    </location>
</feature>
<keyword evidence="8" id="KW-1133">Transmembrane helix</keyword>
<feature type="region of interest" description="Disordered" evidence="7">
    <location>
        <begin position="1649"/>
        <end position="1725"/>
    </location>
</feature>
<feature type="region of interest" description="Disordered" evidence="7">
    <location>
        <begin position="1757"/>
        <end position="1779"/>
    </location>
</feature>
<dbReference type="EC" id="2.4.1.183" evidence="2"/>
<dbReference type="Pfam" id="PF08323">
    <property type="entry name" value="Glyco_transf_5"/>
    <property type="match status" value="1"/>
</dbReference>
<evidence type="ECO:0000256" key="8">
    <source>
        <dbReference type="SAM" id="Phobius"/>
    </source>
</evidence>
<dbReference type="CDD" id="cd03791">
    <property type="entry name" value="GT5_Glycogen_synthase_DULL1-like"/>
    <property type="match status" value="1"/>
</dbReference>
<feature type="compositionally biased region" description="Polar residues" evidence="7">
    <location>
        <begin position="1878"/>
        <end position="1887"/>
    </location>
</feature>
<dbReference type="Pfam" id="PF26127">
    <property type="entry name" value="12TM_Mok13"/>
    <property type="match status" value="1"/>
</dbReference>
<evidence type="ECO:0000313" key="11">
    <source>
        <dbReference type="EMBL" id="KAK1760240.1"/>
    </source>
</evidence>
<dbReference type="InterPro" id="IPR001296">
    <property type="entry name" value="Glyco_trans_1"/>
</dbReference>
<dbReference type="Pfam" id="PF00534">
    <property type="entry name" value="Glycos_transf_1"/>
    <property type="match status" value="1"/>
</dbReference>
<dbReference type="InterPro" id="IPR017853">
    <property type="entry name" value="GH"/>
</dbReference>
<dbReference type="InterPro" id="IPR058654">
    <property type="entry name" value="Mok11-14/Ags1-like_TM"/>
</dbReference>
<sequence>MTPLALLFTQLFFTLFTANPVDALRYDSEEADWNLNTNRRAETPLDYWGERDAGFEYKESPDNWRFPFYTLMIDRYVNGDPTNDDANGTVYEMDIMSTQLRFGGDVSGLQDSLDYIAGMGIKGIYIAGSPFINLPWGADSYSPVDLTLLDKHFGTIKMWQDAIDAIHEKGMWVVMDNTMATMSDLIGFKGYLNTSTPFVEEEHEVMWKSSRVYPDFGFTNEYNDTCEFPQFWWENGTHADPPLKGCYNSDFDQFGDVEAFGVWPDWKRQLSKFASVQDRLREWHPPVLARLEHFSCMAIATLDIDGYRIDKAVQVTVDAQAHWSSAMRTCARKYGKTNFLVVGEITSGNTLGSIYLGRGREPSQADKLQMKTAMTMKPKESDQPEYFIRKYGTSALDAGAFHYSIYRYMARFLGMSGSLNAGYDLPTDWVKTWTQMVLTNDFYNANTGKFDPRHLYGASNQDVFRWPTIELGIERNLLAYFIMTILLPGAPLVWYGEEQALYLLDSTAENYVFGRQSFAPSPAWTTHGCFKLDSETYVDWPITKGREGCHDETSGWDHRDPSAPVRNIMRHMFRLRDKFPVLEHGWLLEELSKDTEFVRLPGSSADTEYGIWSVVRGLFPGVQDDETLEPVWLVYHNRPNRTVYEFDCSNKDEAIISPFDAGTKVRNLFSDDDPITLESSVVPNNGFSGAGKMAGCLSRIEMEPFEFRAYVPSVSWVEPAPMITRFSPGHDAPIDSTDANGQIDISIEYNTAMDCGSMKSKFSVKLVTDGSEKGERAITFSEPKCGPISPTDKYPWTGAIQSAWEFKTTLLNVEDGILKLTVGPNVTTTDKLQQTNSTDHFLIRFGKPSNPVIFPRLANYSRSLLSVEGDSLYLNHAAPGATMWRYTADWGSTWSKWTNYSSPSYRTIIYENTDWKGTALQAWQGKHVQVQYYSKPLGSSAFYQHADSNDFTFQRQFPHINIHGPFNKWGYDAGLPGSMNLVFHHTWTLHYMHEWPSIFQLNIWGINRDNQPDAGFIFGDVDGDGIIDRLPPSSLTQNVVNITKPPPMPALAYKLVYNDATWTFEYLPVGNMGIQIILFVLLAVMPVLLAGLAGWIYMQSFYQVKVNKSGFTVKGLMPFKLPKLDLKSGKGHEMKAITPPPPPSAGYSPVGASGGRRTVLIATMEYNIDDFGIKIKIGGLGVMAQLMASALSHLDLIWVVPVVGDVEYPFERMEAAEPMYVDVMGQPYEINVYYHTVKNITYVILDAPIFRKQTKADPYIARMDDIESAILYAAWNSCIAESIRRFSVDIYHINDYHGAAAPLYLLPQTVPCCLSLHNAEFQGMWPMRTPEEQKEVCDVFNLPPDVVKDYVQYGSVFNLLHAGASYLRLHQRGFGAVGVSRKYGDRSLARYPIFWSLKNIGQLPNPDPSDTADWDPNEDVMNQAKGVEVDQAFEEKRGPLRQQAQEWAGLEVNPNAELFVFVGRWSLQKGVDLIADIFPSILEKYPTTQLICVGPVIDLYGRFAALKLEKLMKKYPKRVFSKPEFTQLPPYIFSGAEFALIPSRDEPFGLVAVEFGRKGALGVGARVGGLGQMPGFWYTVESMSPSHLLQQFRQAIVSALECRTEKRATMRAWSAKQRFPVAQWVKQLDDLYSQSIRIHHKEAKKKKLDVVSPGLSITRPSSRASTRSNSDNGPVTILSPASEMSSPGLATPSRAATPSLRGLTPGLPTPLTPWAAGSRTNSPRASIASSIGGGFYQNSNARESTVSVDSFAIRAQNGGISSPGMPPDGGLGFPRPAFTQHRNSSLLSLPDVVGDRQDLKLQQVDQFFNDTNGEYYAEFDEMLDELTASNSTNDLCIESFIKRSEKEWFSRYRDAKLGRLRDASRTRSTAGSRPMSRADNNSRNESVASRGRTRHRSMTPSGLARSVFETSPPPMTHDIDDEFLLGDGYQAPTGLKKILSIRIGDWPLYSFFLAFSQVISVNSYQIVLLSGETTQTPEKLYMVAATYMGTSILWWGLERNFPSVYALSAPWLFFGLAFLLLGVAPFIGDWKVAEGVTNAATCFYSAGASSGALAFALNFGDEGGAPTRQWITRALAVSGVAQVYSLALWYWGSLVANEDTTSTRYLGNSTIPQAVVICIPVAVLLWAIGAILFVGLPDFYRQTPAKIPGFYISLYRRKIVPWFFVMIIIQNYWLSAPYGRSWQFLFGSQFIPGWGVFLLALGFFVVLWGIVLYGFSYFSDEHTWLLPIFAIGLCAPRWAQEFWGTSGIGWYLPWAGSPVGSAILSRCIWLYLGLLDNIQGVGLGMMLLATLTRHHVMTVLIGAQVVGSAFTMLARATSPNALSPNTTFPDFSQGVMPGIASPYFWVCLGFQLIIPIGFFKFFRKEQVSKP</sequence>
<feature type="transmembrane region" description="Helical" evidence="8">
    <location>
        <begin position="2155"/>
        <end position="2174"/>
    </location>
</feature>
<dbReference type="InterPro" id="IPR006047">
    <property type="entry name" value="GH13_cat_dom"/>
</dbReference>
<dbReference type="PANTHER" id="PTHR47182:SF2">
    <property type="entry name" value="CELL WALL ALPHA-1,3-GLUCAN SYNTHASE AGS1"/>
    <property type="match status" value="1"/>
</dbReference>
<keyword evidence="5" id="KW-0961">Cell wall biogenesis/degradation</keyword>
<keyword evidence="8" id="KW-0472">Membrane</keyword>
<dbReference type="FunFam" id="3.40.50.2000:FF:000052">
    <property type="entry name" value="Alpha-1,3-glucan synthase Ags2"/>
    <property type="match status" value="1"/>
</dbReference>
<dbReference type="InterPro" id="IPR013534">
    <property type="entry name" value="Starch_synth_cat_dom"/>
</dbReference>
<dbReference type="InterPro" id="IPR058656">
    <property type="entry name" value="Mok11-13/Ags1-like_GH"/>
</dbReference>
<feature type="transmembrane region" description="Helical" evidence="8">
    <location>
        <begin position="2343"/>
        <end position="2362"/>
    </location>
</feature>
<dbReference type="Proteomes" id="UP001239445">
    <property type="component" value="Unassembled WGS sequence"/>
</dbReference>
<dbReference type="Pfam" id="PF00128">
    <property type="entry name" value="Alpha-amylase"/>
    <property type="match status" value="1"/>
</dbReference>
<feature type="region of interest" description="Disordered" evidence="7">
    <location>
        <begin position="1861"/>
        <end position="1911"/>
    </location>
</feature>
<feature type="transmembrane region" description="Helical" evidence="8">
    <location>
        <begin position="2004"/>
        <end position="2024"/>
    </location>
</feature>
<keyword evidence="4" id="KW-0808">Transferase</keyword>
<dbReference type="Pfam" id="PF26111">
    <property type="entry name" value="Ig_Mok13"/>
    <property type="match status" value="1"/>
</dbReference>
<keyword evidence="3" id="KW-0328">Glycosyltransferase</keyword>
<evidence type="ECO:0000256" key="5">
    <source>
        <dbReference type="ARBA" id="ARBA00023316"/>
    </source>
</evidence>
<evidence type="ECO:0000256" key="6">
    <source>
        <dbReference type="ARBA" id="ARBA00048960"/>
    </source>
</evidence>
<dbReference type="SUPFAM" id="SSF53756">
    <property type="entry name" value="UDP-Glycosyltransferase/glycogen phosphorylase"/>
    <property type="match status" value="1"/>
</dbReference>
<evidence type="ECO:0000256" key="4">
    <source>
        <dbReference type="ARBA" id="ARBA00022679"/>
    </source>
</evidence>
<feature type="transmembrane region" description="Helical" evidence="8">
    <location>
        <begin position="2111"/>
        <end position="2134"/>
    </location>
</feature>
<feature type="transmembrane region" description="Helical" evidence="8">
    <location>
        <begin position="1946"/>
        <end position="1968"/>
    </location>
</feature>
<reference evidence="11" key="1">
    <citation type="submission" date="2023-06" db="EMBL/GenBank/DDBJ databases">
        <title>Genome-scale phylogeny and comparative genomics of the fungal order Sordariales.</title>
        <authorList>
            <consortium name="Lawrence Berkeley National Laboratory"/>
            <person name="Hensen N."/>
            <person name="Bonometti L."/>
            <person name="Westerberg I."/>
            <person name="Brannstrom I.O."/>
            <person name="Guillou S."/>
            <person name="Cros-Aarteil S."/>
            <person name="Calhoun S."/>
            <person name="Haridas S."/>
            <person name="Kuo A."/>
            <person name="Mondo S."/>
            <person name="Pangilinan J."/>
            <person name="Riley R."/>
            <person name="Labutti K."/>
            <person name="Andreopoulos B."/>
            <person name="Lipzen A."/>
            <person name="Chen C."/>
            <person name="Yanf M."/>
            <person name="Daum C."/>
            <person name="Ng V."/>
            <person name="Clum A."/>
            <person name="Steindorff A."/>
            <person name="Ohm R."/>
            <person name="Martin F."/>
            <person name="Silar P."/>
            <person name="Natvig D."/>
            <person name="Lalanne C."/>
            <person name="Gautier V."/>
            <person name="Ament-Velasquez S.L."/>
            <person name="Kruys A."/>
            <person name="Hutchinson M.I."/>
            <person name="Powell A.J."/>
            <person name="Barry K."/>
            <person name="Miller A.N."/>
            <person name="Grigoriev I.V."/>
            <person name="Debuchy R."/>
            <person name="Gladieux P."/>
            <person name="Thoren M.H."/>
            <person name="Johannesson H."/>
        </authorList>
    </citation>
    <scope>NUCLEOTIDE SEQUENCE</scope>
    <source>
        <strain evidence="11">PSN4</strain>
    </source>
</reference>
<evidence type="ECO:0000256" key="3">
    <source>
        <dbReference type="ARBA" id="ARBA00022676"/>
    </source>
</evidence>
<proteinExistence type="inferred from homology"/>
<feature type="transmembrane region" description="Helical" evidence="8">
    <location>
        <begin position="2036"/>
        <end position="2058"/>
    </location>
</feature>
<comment type="similarity">
    <text evidence="1">Belongs to the glycosyltransferase group 1 family.</text>
</comment>
<keyword evidence="12" id="KW-1185">Reference proteome</keyword>
<name>A0AAJ0BLM5_9PEZI</name>
<dbReference type="FunFam" id="3.20.20.80:FF:000073">
    <property type="entry name" value="Alpha-1,3-glucan synthase Ags2"/>
    <property type="match status" value="1"/>
</dbReference>
<gene>
    <name evidence="11" type="ORF">QBC47DRAFT_2577</name>
</gene>
<dbReference type="PANTHER" id="PTHR47182">
    <property type="entry name" value="CELL WALL ALPHA-1,3-GLUCAN SYNTHASE AGS1-RELATED"/>
    <property type="match status" value="1"/>
</dbReference>
<dbReference type="EMBL" id="MU839827">
    <property type="protein sequence ID" value="KAK1760240.1"/>
    <property type="molecule type" value="Genomic_DNA"/>
</dbReference>
<dbReference type="Pfam" id="PF26114">
    <property type="entry name" value="Ig_2_Mok13"/>
    <property type="match status" value="1"/>
</dbReference>
<evidence type="ECO:0000256" key="7">
    <source>
        <dbReference type="SAM" id="MobiDB-lite"/>
    </source>
</evidence>
<feature type="transmembrane region" description="Helical" evidence="8">
    <location>
        <begin position="2194"/>
        <end position="2215"/>
    </location>
</feature>
<organism evidence="11 12">
    <name type="scientific">Echria macrotheca</name>
    <dbReference type="NCBI Taxonomy" id="438768"/>
    <lineage>
        <taxon>Eukaryota</taxon>
        <taxon>Fungi</taxon>
        <taxon>Dikarya</taxon>
        <taxon>Ascomycota</taxon>
        <taxon>Pezizomycotina</taxon>
        <taxon>Sordariomycetes</taxon>
        <taxon>Sordariomycetidae</taxon>
        <taxon>Sordariales</taxon>
        <taxon>Schizotheciaceae</taxon>
        <taxon>Echria</taxon>
    </lineage>
</organism>
<protein>
    <recommendedName>
        <fullName evidence="2">alpha-1,3-glucan synthase</fullName>
        <ecNumber evidence="2">2.4.1.183</ecNumber>
    </recommendedName>
</protein>
<feature type="transmembrane region" description="Helical" evidence="8">
    <location>
        <begin position="1076"/>
        <end position="1098"/>
    </location>
</feature>
<dbReference type="Gene3D" id="3.40.50.2000">
    <property type="entry name" value="Glycogen Phosphorylase B"/>
    <property type="match status" value="2"/>
</dbReference>
<dbReference type="GO" id="GO:0047657">
    <property type="term" value="F:alpha-1,3-glucan synthase activity"/>
    <property type="evidence" value="ECO:0007669"/>
    <property type="project" value="UniProtKB-EC"/>
</dbReference>
<dbReference type="InterPro" id="IPR058659">
    <property type="entry name" value="Mok11-13/Ags1-like_CBM"/>
</dbReference>
<dbReference type="Pfam" id="PF26122">
    <property type="entry name" value="CBM_Mok13"/>
    <property type="match status" value="1"/>
</dbReference>
<dbReference type="SUPFAM" id="SSF51445">
    <property type="entry name" value="(Trans)glycosidases"/>
    <property type="match status" value="1"/>
</dbReference>